<dbReference type="RefSeq" id="WP_133263483.1">
    <property type="nucleotide sequence ID" value="NZ_SJCY01000012.1"/>
</dbReference>
<keyword evidence="2" id="KW-1185">Reference proteome</keyword>
<dbReference type="PROSITE" id="PS51257">
    <property type="entry name" value="PROKAR_LIPOPROTEIN"/>
    <property type="match status" value="1"/>
</dbReference>
<dbReference type="EMBL" id="SJCY01000012">
    <property type="protein sequence ID" value="TDG35157.1"/>
    <property type="molecule type" value="Genomic_DNA"/>
</dbReference>
<evidence type="ECO:0008006" key="3">
    <source>
        <dbReference type="Google" id="ProtNLM"/>
    </source>
</evidence>
<name>A0A4R5MHV9_9SPHI</name>
<evidence type="ECO:0000313" key="2">
    <source>
        <dbReference type="Proteomes" id="UP000295668"/>
    </source>
</evidence>
<protein>
    <recommendedName>
        <fullName evidence="3">DUF4374 domain-containing protein</fullName>
    </recommendedName>
</protein>
<proteinExistence type="predicted"/>
<comment type="caution">
    <text evidence="1">The sequence shown here is derived from an EMBL/GenBank/DDBJ whole genome shotgun (WGS) entry which is preliminary data.</text>
</comment>
<organism evidence="1 2">
    <name type="scientific">Pedobacter changchengzhani</name>
    <dbReference type="NCBI Taxonomy" id="2529274"/>
    <lineage>
        <taxon>Bacteria</taxon>
        <taxon>Pseudomonadati</taxon>
        <taxon>Bacteroidota</taxon>
        <taxon>Sphingobacteriia</taxon>
        <taxon>Sphingobacteriales</taxon>
        <taxon>Sphingobacteriaceae</taxon>
        <taxon>Pedobacter</taxon>
    </lineage>
</organism>
<reference evidence="1 2" key="1">
    <citation type="submission" date="2019-02" db="EMBL/GenBank/DDBJ databases">
        <title>Pedobacter sp. nov., a novel speices isolated from soil of pinguins habitat in Antarcitica.</title>
        <authorList>
            <person name="He R.-H."/>
        </authorList>
    </citation>
    <scope>NUCLEOTIDE SEQUENCE [LARGE SCALE GENOMIC DNA]</scope>
    <source>
        <strain evidence="1 2">E01020</strain>
    </source>
</reference>
<gene>
    <name evidence="1" type="ORF">EZJ43_14740</name>
</gene>
<accession>A0A4R5MHV9</accession>
<dbReference type="Proteomes" id="UP000295668">
    <property type="component" value="Unassembled WGS sequence"/>
</dbReference>
<dbReference type="AlphaFoldDB" id="A0A4R5MHV9"/>
<sequence length="417" mass="45897">MKLKHALVFIIVTFLFSCKKEKITTAEKVKLAEVPNFNPNKGFKYLTSYAENNGGGISFMSSIDISYTTDNQLHWLFSRNNPYGKGAILYRKNLDAATGEPIGDGDLTSVGGSIKYNGYDRGLEDKFGFVPYTNKIYRAYRSGDAKFGVEGDVKAAEYGGYDGTAIKATFYANEIPTLHYAGNIKTNMQDITTAIGAYEVRENKAVAIAGVSMTFWSYGKAHNFHRLFHGGMSFPTDKSGGSSAFGFTESKAYLFKKVGRETVPVDSVAISGVPPFYVGSVVPEIPYLAKTSEDLKTTVLFCYEVDNHTAFSGKFLYSTFIINNTTNKITLGVKQFAMLPNLMDFDLKGNIFYTATGSSGTAKIMKVSGVSEEIYAEGFFNAQMDVRSIQVVSEKIYITSINFTDKMVSKIALFVSN</sequence>
<evidence type="ECO:0000313" key="1">
    <source>
        <dbReference type="EMBL" id="TDG35157.1"/>
    </source>
</evidence>